<protein>
    <submittedName>
        <fullName evidence="2">Solute carrier family 22 member 6-B-like</fullName>
    </submittedName>
</protein>
<accession>A0ABM0MH50</accession>
<reference evidence="2" key="1">
    <citation type="submission" date="2025-08" db="UniProtKB">
        <authorList>
            <consortium name="RefSeq"/>
        </authorList>
    </citation>
    <scope>IDENTIFICATION</scope>
    <source>
        <tissue evidence="2">Testes</tissue>
    </source>
</reference>
<sequence length="121" mass="14156">MRFEDILLILGEFGKYQKLQFLLVGLASMCTAWHGLANTFLSASSDHYCRVHENQTYQEHSPLKNCTIPYEIEDSNVEWSKCDRYNVSGRDCANQDIIECDNGWVYDYSTYERTVVHDIWT</sequence>
<dbReference type="GeneID" id="102809810"/>
<keyword evidence="1" id="KW-1185">Reference proteome</keyword>
<proteinExistence type="predicted"/>
<name>A0ABM0MH50_SACKO</name>
<organism evidence="1 2">
    <name type="scientific">Saccoglossus kowalevskii</name>
    <name type="common">Acorn worm</name>
    <dbReference type="NCBI Taxonomy" id="10224"/>
    <lineage>
        <taxon>Eukaryota</taxon>
        <taxon>Metazoa</taxon>
        <taxon>Hemichordata</taxon>
        <taxon>Enteropneusta</taxon>
        <taxon>Harrimaniidae</taxon>
        <taxon>Saccoglossus</taxon>
    </lineage>
</organism>
<gene>
    <name evidence="2" type="primary">LOC102809810</name>
</gene>
<dbReference type="Proteomes" id="UP000694865">
    <property type="component" value="Unplaced"/>
</dbReference>
<dbReference type="RefSeq" id="XP_006819341.1">
    <property type="nucleotide sequence ID" value="XM_006819278.1"/>
</dbReference>
<evidence type="ECO:0000313" key="1">
    <source>
        <dbReference type="Proteomes" id="UP000694865"/>
    </source>
</evidence>
<evidence type="ECO:0000313" key="2">
    <source>
        <dbReference type="RefSeq" id="XP_006819341.1"/>
    </source>
</evidence>